<feature type="domain" description="DUF7133" evidence="1">
    <location>
        <begin position="39"/>
        <end position="325"/>
    </location>
</feature>
<dbReference type="NCBIfam" id="TIGR02604">
    <property type="entry name" value="Piru_Ver_Nterm"/>
    <property type="match status" value="1"/>
</dbReference>
<dbReference type="InterPro" id="IPR011041">
    <property type="entry name" value="Quinoprot_gluc/sorb_DH_b-prop"/>
</dbReference>
<dbReference type="SUPFAM" id="SSF50952">
    <property type="entry name" value="Soluble quinoprotein glucose dehydrogenase"/>
    <property type="match status" value="1"/>
</dbReference>
<dbReference type="EMBL" id="JBHUJB010000044">
    <property type="protein sequence ID" value="MFD2159383.1"/>
    <property type="molecule type" value="Genomic_DNA"/>
</dbReference>
<keyword evidence="3" id="KW-1185">Reference proteome</keyword>
<evidence type="ECO:0000259" key="1">
    <source>
        <dbReference type="Pfam" id="PF23500"/>
    </source>
</evidence>
<evidence type="ECO:0000313" key="2">
    <source>
        <dbReference type="EMBL" id="MFD2159383.1"/>
    </source>
</evidence>
<sequence>MDTDCTRISKRQRCVQVCAGGKDQILVFDRPWEKGPQKPRIFADNLVMPVSVLPHNDGVFMVHGPDVEFLSDSDGDGVADKREKLIRGFGIQDTHTTIHQLTRTPGGWIAFSQGCNSFGTVTLANGEKVPFNRSLIGRFSVDGKRLETIGAGMNNIWAWAINDEGRTFIHEANDFGYSQAAFDRDVTYPSFVKALRYPDSMKHPPTAQGLGLGGTGFSGIAISQDSQRGFPEQWQNVHFVANPITGAINSVRPSVDSRGVYSYEKLEDLLVSDDLMFRPVAVEFGPDGCLYVIDCYNRIISHNEVSTDHPARDKKSGRIWRIRHKSQKPAEVPNVEKAADAQLVKHLLSANTWESRAAWHQIEKRQLKSLVPQLKRWL</sequence>
<organism evidence="2 3">
    <name type="scientific">Rubritalea tangerina</name>
    <dbReference type="NCBI Taxonomy" id="430798"/>
    <lineage>
        <taxon>Bacteria</taxon>
        <taxon>Pseudomonadati</taxon>
        <taxon>Verrucomicrobiota</taxon>
        <taxon>Verrucomicrobiia</taxon>
        <taxon>Verrucomicrobiales</taxon>
        <taxon>Rubritaleaceae</taxon>
        <taxon>Rubritalea</taxon>
    </lineage>
</organism>
<dbReference type="Pfam" id="PF23500">
    <property type="entry name" value="DUF7133"/>
    <property type="match status" value="1"/>
</dbReference>
<comment type="caution">
    <text evidence="2">The sequence shown here is derived from an EMBL/GenBank/DDBJ whole genome shotgun (WGS) entry which is preliminary data.</text>
</comment>
<gene>
    <name evidence="2" type="ORF">ACFSW8_10770</name>
</gene>
<evidence type="ECO:0000313" key="3">
    <source>
        <dbReference type="Proteomes" id="UP001597389"/>
    </source>
</evidence>
<dbReference type="InterPro" id="IPR013428">
    <property type="entry name" value="Membrane-bound_put_N"/>
</dbReference>
<dbReference type="Proteomes" id="UP001597389">
    <property type="component" value="Unassembled WGS sequence"/>
</dbReference>
<dbReference type="InterPro" id="IPR055557">
    <property type="entry name" value="DUF7133"/>
</dbReference>
<reference evidence="3" key="1">
    <citation type="journal article" date="2019" name="Int. J. Syst. Evol. Microbiol.">
        <title>The Global Catalogue of Microorganisms (GCM) 10K type strain sequencing project: providing services to taxonomists for standard genome sequencing and annotation.</title>
        <authorList>
            <consortium name="The Broad Institute Genomics Platform"/>
            <consortium name="The Broad Institute Genome Sequencing Center for Infectious Disease"/>
            <person name="Wu L."/>
            <person name="Ma J."/>
        </authorList>
    </citation>
    <scope>NUCLEOTIDE SEQUENCE [LARGE SCALE GENOMIC DNA]</scope>
    <source>
        <strain evidence="3">CCUG 57942</strain>
    </source>
</reference>
<accession>A0ABW4ZBX0</accession>
<name>A0ABW4ZBX0_9BACT</name>
<dbReference type="PANTHER" id="PTHR33546:SF1">
    <property type="entry name" value="LARGE, MULTIFUNCTIONAL SECRETED PROTEIN"/>
    <property type="match status" value="1"/>
</dbReference>
<proteinExistence type="predicted"/>
<dbReference type="RefSeq" id="WP_377087684.1">
    <property type="nucleotide sequence ID" value="NZ_JBHSJL010000014.1"/>
</dbReference>
<dbReference type="Gene3D" id="2.120.10.30">
    <property type="entry name" value="TolB, C-terminal domain"/>
    <property type="match status" value="1"/>
</dbReference>
<dbReference type="PANTHER" id="PTHR33546">
    <property type="entry name" value="LARGE, MULTIFUNCTIONAL SECRETED PROTEIN-RELATED"/>
    <property type="match status" value="1"/>
</dbReference>
<dbReference type="InterPro" id="IPR011042">
    <property type="entry name" value="6-blade_b-propeller_TolB-like"/>
</dbReference>
<protein>
    <submittedName>
        <fullName evidence="2">PVC-type heme-binding CxxCH protein</fullName>
    </submittedName>
</protein>